<feature type="region of interest" description="Disordered" evidence="1">
    <location>
        <begin position="64"/>
        <end position="84"/>
    </location>
</feature>
<dbReference type="Proteomes" id="UP000095283">
    <property type="component" value="Unplaced"/>
</dbReference>
<protein>
    <submittedName>
        <fullName evidence="3">F-box domain-containing protein</fullName>
    </submittedName>
</protein>
<accession>A0A1I7WFR8</accession>
<reference evidence="3" key="1">
    <citation type="submission" date="2016-11" db="UniProtKB">
        <authorList>
            <consortium name="WormBaseParasite"/>
        </authorList>
    </citation>
    <scope>IDENTIFICATION</scope>
</reference>
<dbReference type="WBParaSite" id="Hba_03824">
    <property type="protein sequence ID" value="Hba_03824"/>
    <property type="gene ID" value="Hba_03824"/>
</dbReference>
<keyword evidence="2" id="KW-1185">Reference proteome</keyword>
<proteinExistence type="predicted"/>
<dbReference type="AlphaFoldDB" id="A0A1I7WFR8"/>
<evidence type="ECO:0000256" key="1">
    <source>
        <dbReference type="SAM" id="MobiDB-lite"/>
    </source>
</evidence>
<organism evidence="2 3">
    <name type="scientific">Heterorhabditis bacteriophora</name>
    <name type="common">Entomopathogenic nematode worm</name>
    <dbReference type="NCBI Taxonomy" id="37862"/>
    <lineage>
        <taxon>Eukaryota</taxon>
        <taxon>Metazoa</taxon>
        <taxon>Ecdysozoa</taxon>
        <taxon>Nematoda</taxon>
        <taxon>Chromadorea</taxon>
        <taxon>Rhabditida</taxon>
        <taxon>Rhabditina</taxon>
        <taxon>Rhabditomorpha</taxon>
        <taxon>Strongyloidea</taxon>
        <taxon>Heterorhabditidae</taxon>
        <taxon>Heterorhabditis</taxon>
    </lineage>
</organism>
<sequence length="84" mass="10184">MNEQANISRSQQYLDVDNGMLDHKLPLEMHHRIFANIGEFERWRHLVESASNCRFMMHTKQPHNRRQMMHCSRSEHKLVLQSKR</sequence>
<evidence type="ECO:0000313" key="2">
    <source>
        <dbReference type="Proteomes" id="UP000095283"/>
    </source>
</evidence>
<evidence type="ECO:0000313" key="3">
    <source>
        <dbReference type="WBParaSite" id="Hba_03824"/>
    </source>
</evidence>
<name>A0A1I7WFR8_HETBA</name>